<keyword evidence="3" id="KW-1185">Reference proteome</keyword>
<accession>A0A835J7R6</accession>
<dbReference type="AlphaFoldDB" id="A0A835J7R6"/>
<feature type="region of interest" description="Disordered" evidence="1">
    <location>
        <begin position="45"/>
        <end position="69"/>
    </location>
</feature>
<gene>
    <name evidence="2" type="ORF">SADUNF_Sadunf16G0035500</name>
</gene>
<protein>
    <submittedName>
        <fullName evidence="2">Uncharacterized protein</fullName>
    </submittedName>
</protein>
<evidence type="ECO:0000256" key="1">
    <source>
        <dbReference type="SAM" id="MobiDB-lite"/>
    </source>
</evidence>
<sequence length="121" mass="13195">MSGEDGRMDSALPLSEESLLNKNGNIAGSEYHIDDEPAPISLFAAKQSKEKSTGKGEAVASKGKPRESGEGVSYFISYALRFVLRLDFELGLQLPSKFQSSKLKIQRCRNVEAKRNALTAS</sequence>
<dbReference type="EMBL" id="JADGMS010000016">
    <property type="protein sequence ID" value="KAF9664602.1"/>
    <property type="molecule type" value="Genomic_DNA"/>
</dbReference>
<dbReference type="Proteomes" id="UP000657918">
    <property type="component" value="Chromosome 16"/>
</dbReference>
<name>A0A835J7R6_9ROSI</name>
<proteinExistence type="predicted"/>
<organism evidence="2 3">
    <name type="scientific">Salix dunnii</name>
    <dbReference type="NCBI Taxonomy" id="1413687"/>
    <lineage>
        <taxon>Eukaryota</taxon>
        <taxon>Viridiplantae</taxon>
        <taxon>Streptophyta</taxon>
        <taxon>Embryophyta</taxon>
        <taxon>Tracheophyta</taxon>
        <taxon>Spermatophyta</taxon>
        <taxon>Magnoliopsida</taxon>
        <taxon>eudicotyledons</taxon>
        <taxon>Gunneridae</taxon>
        <taxon>Pentapetalae</taxon>
        <taxon>rosids</taxon>
        <taxon>fabids</taxon>
        <taxon>Malpighiales</taxon>
        <taxon>Salicaceae</taxon>
        <taxon>Saliceae</taxon>
        <taxon>Salix</taxon>
    </lineage>
</organism>
<evidence type="ECO:0000313" key="3">
    <source>
        <dbReference type="Proteomes" id="UP000657918"/>
    </source>
</evidence>
<reference evidence="2 3" key="1">
    <citation type="submission" date="2020-10" db="EMBL/GenBank/DDBJ databases">
        <title>Plant Genome Project.</title>
        <authorList>
            <person name="Zhang R.-G."/>
        </authorList>
    </citation>
    <scope>NUCLEOTIDE SEQUENCE [LARGE SCALE GENOMIC DNA]</scope>
    <source>
        <strain evidence="2">FAFU-HL-1</strain>
        <tissue evidence="2">Leaf</tissue>
    </source>
</reference>
<comment type="caution">
    <text evidence="2">The sequence shown here is derived from an EMBL/GenBank/DDBJ whole genome shotgun (WGS) entry which is preliminary data.</text>
</comment>
<evidence type="ECO:0000313" key="2">
    <source>
        <dbReference type="EMBL" id="KAF9664602.1"/>
    </source>
</evidence>